<dbReference type="Proteomes" id="UP000175829">
    <property type="component" value="Unassembled WGS sequence"/>
</dbReference>
<dbReference type="AlphaFoldDB" id="A0A1E7K9T1"/>
<dbReference type="PATRIC" id="fig|943816.4.peg.4810"/>
<keyword evidence="1" id="KW-0472">Membrane</keyword>
<evidence type="ECO:0000256" key="1">
    <source>
        <dbReference type="SAM" id="Phobius"/>
    </source>
</evidence>
<gene>
    <name evidence="2" type="ORF">AN217_26100</name>
</gene>
<evidence type="ECO:0000313" key="3">
    <source>
        <dbReference type="Proteomes" id="UP000175829"/>
    </source>
</evidence>
<reference evidence="2 3" key="1">
    <citation type="journal article" date="2016" name="Front. Microbiol.">
        <title>Comparative Genomics Analysis of Streptomyces Species Reveals Their Adaptation to the Marine Environment and Their Diversity at the Genomic Level.</title>
        <authorList>
            <person name="Tian X."/>
            <person name="Zhang Z."/>
            <person name="Yang T."/>
            <person name="Chen M."/>
            <person name="Li J."/>
            <person name="Chen F."/>
            <person name="Yang J."/>
            <person name="Li W."/>
            <person name="Zhang B."/>
            <person name="Zhang Z."/>
            <person name="Wu J."/>
            <person name="Zhang C."/>
            <person name="Long L."/>
            <person name="Xiao J."/>
        </authorList>
    </citation>
    <scope>NUCLEOTIDE SEQUENCE [LARGE SCALE GENOMIC DNA]</scope>
    <source>
        <strain evidence="2 3">SCSIO M10379</strain>
    </source>
</reference>
<dbReference type="EMBL" id="LJGV01000022">
    <property type="protein sequence ID" value="OEV00693.1"/>
    <property type="molecule type" value="Genomic_DNA"/>
</dbReference>
<sequence>MGGLCGRGRRELFLFTLIVLATLCIVLRELFVVVRDRRHRGRLPPPSITPAQAATYQNQVFREICRRSTGPGWRGIRMADYFADQGWNRADAMLILAEPLKHRLIKTYGWKSGTYGPTQAGWDEYRKNFMWAGGSEAVHISANSGGFVVANVGSPHAVAQGGHGNTAGVHDVSHRQLIDALRADARSADPEEAVRAQEYADDLAEAVQAENPQRTDRVLARINALLSSARSAFALTSDLLPPGS</sequence>
<feature type="transmembrane region" description="Helical" evidence="1">
    <location>
        <begin position="12"/>
        <end position="34"/>
    </location>
</feature>
<evidence type="ECO:0000313" key="2">
    <source>
        <dbReference type="EMBL" id="OEV00693.1"/>
    </source>
</evidence>
<accession>A0A1E7K9T1</accession>
<keyword evidence="1" id="KW-0812">Transmembrane</keyword>
<keyword evidence="1" id="KW-1133">Transmembrane helix</keyword>
<proteinExistence type="predicted"/>
<comment type="caution">
    <text evidence="2">The sequence shown here is derived from an EMBL/GenBank/DDBJ whole genome shotgun (WGS) entry which is preliminary data.</text>
</comment>
<name>A0A1E7K9T1_9ACTN</name>
<protein>
    <submittedName>
        <fullName evidence="2">Uncharacterized protein</fullName>
    </submittedName>
</protein>
<organism evidence="2 3">
    <name type="scientific">Streptomyces qinglanensis</name>
    <dbReference type="NCBI Taxonomy" id="943816"/>
    <lineage>
        <taxon>Bacteria</taxon>
        <taxon>Bacillati</taxon>
        <taxon>Actinomycetota</taxon>
        <taxon>Actinomycetes</taxon>
        <taxon>Kitasatosporales</taxon>
        <taxon>Streptomycetaceae</taxon>
        <taxon>Streptomyces</taxon>
    </lineage>
</organism>